<gene>
    <name evidence="2" type="ORF">SAMN05421642_102215</name>
</gene>
<dbReference type="AlphaFoldDB" id="A0A239E6M0"/>
<accession>A0A239E6M0</accession>
<protein>
    <submittedName>
        <fullName evidence="2">Uncharacterized protein</fullName>
    </submittedName>
</protein>
<name>A0A239E6M0_9NOCA</name>
<evidence type="ECO:0000256" key="1">
    <source>
        <dbReference type="SAM" id="MobiDB-lite"/>
    </source>
</evidence>
<evidence type="ECO:0000313" key="2">
    <source>
        <dbReference type="EMBL" id="SNS39928.1"/>
    </source>
</evidence>
<dbReference type="EMBL" id="FZOW01000002">
    <property type="protein sequence ID" value="SNS39928.1"/>
    <property type="molecule type" value="Genomic_DNA"/>
</dbReference>
<dbReference type="Proteomes" id="UP000198327">
    <property type="component" value="Unassembled WGS sequence"/>
</dbReference>
<organism evidence="2 3">
    <name type="scientific">Rhodococcoides kyotonense</name>
    <dbReference type="NCBI Taxonomy" id="398843"/>
    <lineage>
        <taxon>Bacteria</taxon>
        <taxon>Bacillati</taxon>
        <taxon>Actinomycetota</taxon>
        <taxon>Actinomycetes</taxon>
        <taxon>Mycobacteriales</taxon>
        <taxon>Nocardiaceae</taxon>
        <taxon>Rhodococcoides</taxon>
    </lineage>
</organism>
<proteinExistence type="predicted"/>
<reference evidence="3" key="1">
    <citation type="submission" date="2017-06" db="EMBL/GenBank/DDBJ databases">
        <authorList>
            <person name="Varghese N."/>
            <person name="Submissions S."/>
        </authorList>
    </citation>
    <scope>NUCLEOTIDE SEQUENCE [LARGE SCALE GENOMIC DNA]</scope>
    <source>
        <strain evidence="3">JCM 23211</strain>
    </source>
</reference>
<feature type="compositionally biased region" description="Low complexity" evidence="1">
    <location>
        <begin position="20"/>
        <end position="32"/>
    </location>
</feature>
<keyword evidence="3" id="KW-1185">Reference proteome</keyword>
<feature type="region of interest" description="Disordered" evidence="1">
    <location>
        <begin position="1"/>
        <end position="46"/>
    </location>
</feature>
<sequence length="65" mass="7183">MSGLGESIAAHYEKQHAQIEQDASEDQAAAKAAHPEPPTSFHDATSRMVEKMHRIANRKRDNNNG</sequence>
<evidence type="ECO:0000313" key="3">
    <source>
        <dbReference type="Proteomes" id="UP000198327"/>
    </source>
</evidence>
<dbReference type="RefSeq" id="WP_089243275.1">
    <property type="nucleotide sequence ID" value="NZ_FZOW01000002.1"/>
</dbReference>